<evidence type="ECO:0000313" key="2">
    <source>
        <dbReference type="EMBL" id="EFO88297.1"/>
    </source>
</evidence>
<dbReference type="eggNOG" id="ENOG502TJET">
    <property type="taxonomic scope" value="Eukaryota"/>
</dbReference>
<dbReference type="Proteomes" id="UP000008281">
    <property type="component" value="Unassembled WGS sequence"/>
</dbReference>
<dbReference type="PROSITE" id="PS50181">
    <property type="entry name" value="FBOX"/>
    <property type="match status" value="1"/>
</dbReference>
<dbReference type="OrthoDB" id="5778587at2759"/>
<proteinExistence type="predicted"/>
<keyword evidence="3" id="KW-1185">Reference proteome</keyword>
<dbReference type="EMBL" id="DS268543">
    <property type="protein sequence ID" value="EFO88297.1"/>
    <property type="molecule type" value="Genomic_DNA"/>
</dbReference>
<dbReference type="HOGENOM" id="CLU_044131_0_0_1"/>
<name>E3N6V8_CAERE</name>
<reference evidence="2" key="1">
    <citation type="submission" date="2007-07" db="EMBL/GenBank/DDBJ databases">
        <title>PCAP assembly of the Caenorhabditis remanei genome.</title>
        <authorList>
            <consortium name="The Caenorhabditis remanei Sequencing Consortium"/>
            <person name="Wilson R.K."/>
        </authorList>
    </citation>
    <scope>NUCLEOTIDE SEQUENCE [LARGE SCALE GENOMIC DNA]</scope>
    <source>
        <strain evidence="2">PB4641</strain>
    </source>
</reference>
<accession>E3N6V8</accession>
<dbReference type="PANTHER" id="PTHR21503">
    <property type="entry name" value="F-BOX-CONTAINING HYPOTHETICAL PROTEIN C.ELEGANS"/>
    <property type="match status" value="1"/>
</dbReference>
<dbReference type="AlphaFoldDB" id="E3N6V8"/>
<dbReference type="InterPro" id="IPR001810">
    <property type="entry name" value="F-box_dom"/>
</dbReference>
<feature type="domain" description="F-box" evidence="1">
    <location>
        <begin position="8"/>
        <end position="55"/>
    </location>
</feature>
<organism evidence="3">
    <name type="scientific">Caenorhabditis remanei</name>
    <name type="common">Caenorhabditis vulgaris</name>
    <dbReference type="NCBI Taxonomy" id="31234"/>
    <lineage>
        <taxon>Eukaryota</taxon>
        <taxon>Metazoa</taxon>
        <taxon>Ecdysozoa</taxon>
        <taxon>Nematoda</taxon>
        <taxon>Chromadorea</taxon>
        <taxon>Rhabditida</taxon>
        <taxon>Rhabditina</taxon>
        <taxon>Rhabditomorpha</taxon>
        <taxon>Rhabditoidea</taxon>
        <taxon>Rhabditidae</taxon>
        <taxon>Peloderinae</taxon>
        <taxon>Caenorhabditis</taxon>
    </lineage>
</organism>
<protein>
    <recommendedName>
        <fullName evidence="1">F-box domain-containing protein</fullName>
    </recommendedName>
</protein>
<sequence length="486" mass="56547">MDTKPKKPFRLMSLPFVAFRNSLYQTDFYDIMNLTLVSKKTQQKVKACALQAKDVELSLKSNYEKELNVMFAGEKYTWRAIETVTTNDGRYVADHHDNVQFDLTCSEIFNILNKKSVDTFRFDRNIKLADISKNWELIKEAINIYTATERLMRDVLDMVLNKFERINTLFVDTNLPIPYEGFSKKKIKNLYLGGENTVYSSKDFMDIETEVLLIQSSSMDWMVLKEFLLEWTKLPRNPEKLEPQVIRIFNIKTDASILQGIHTHPWNPHYRSQNYIIHLDNGVVAVDCSEGQDLIRPDGKIATVLITESSFDFFVWERTFHKIPGNADDVIIKEPLSPNHYHYLANQSLAKTVLADYIHQNKGVMAVEISGKIAKVYADKFLIIETGIGERFGNVLDFCQLAADEKFVAFRISIIYASGGYKHRRNTLRKFLRTLDNQYDLANYSCSIPCYLRKKYHFNDEKGSIVYFHRICGEKCIKKFPWCYCT</sequence>
<dbReference type="InParanoid" id="E3N6V8"/>
<evidence type="ECO:0000313" key="3">
    <source>
        <dbReference type="Proteomes" id="UP000008281"/>
    </source>
</evidence>
<evidence type="ECO:0000259" key="1">
    <source>
        <dbReference type="PROSITE" id="PS50181"/>
    </source>
</evidence>
<dbReference type="PANTHER" id="PTHR21503:SF36">
    <property type="entry name" value="F-BOX ASSOCIATED DOMAIN-CONTAINING PROTEIN"/>
    <property type="match status" value="1"/>
</dbReference>
<gene>
    <name evidence="2" type="ORF">CRE_08512</name>
</gene>